<dbReference type="EMBL" id="ML119648">
    <property type="protein sequence ID" value="RPA86888.1"/>
    <property type="molecule type" value="Genomic_DNA"/>
</dbReference>
<evidence type="ECO:0000313" key="2">
    <source>
        <dbReference type="Proteomes" id="UP000275078"/>
    </source>
</evidence>
<proteinExistence type="predicted"/>
<accession>A0A3N4IQ73</accession>
<evidence type="ECO:0000313" key="1">
    <source>
        <dbReference type="EMBL" id="RPA86888.1"/>
    </source>
</evidence>
<protein>
    <submittedName>
        <fullName evidence="1">Uncharacterized protein</fullName>
    </submittedName>
</protein>
<dbReference type="AlphaFoldDB" id="A0A3N4IQ73"/>
<name>A0A3N4IQ73_ASCIM</name>
<organism evidence="1 2">
    <name type="scientific">Ascobolus immersus RN42</name>
    <dbReference type="NCBI Taxonomy" id="1160509"/>
    <lineage>
        <taxon>Eukaryota</taxon>
        <taxon>Fungi</taxon>
        <taxon>Dikarya</taxon>
        <taxon>Ascomycota</taxon>
        <taxon>Pezizomycotina</taxon>
        <taxon>Pezizomycetes</taxon>
        <taxon>Pezizales</taxon>
        <taxon>Ascobolaceae</taxon>
        <taxon>Ascobolus</taxon>
    </lineage>
</organism>
<gene>
    <name evidence="1" type="ORF">BJ508DRAFT_321457</name>
</gene>
<dbReference type="Proteomes" id="UP000275078">
    <property type="component" value="Unassembled WGS sequence"/>
</dbReference>
<reference evidence="1 2" key="1">
    <citation type="journal article" date="2018" name="Nat. Ecol. Evol.">
        <title>Pezizomycetes genomes reveal the molecular basis of ectomycorrhizal truffle lifestyle.</title>
        <authorList>
            <person name="Murat C."/>
            <person name="Payen T."/>
            <person name="Noel B."/>
            <person name="Kuo A."/>
            <person name="Morin E."/>
            <person name="Chen J."/>
            <person name="Kohler A."/>
            <person name="Krizsan K."/>
            <person name="Balestrini R."/>
            <person name="Da Silva C."/>
            <person name="Montanini B."/>
            <person name="Hainaut M."/>
            <person name="Levati E."/>
            <person name="Barry K.W."/>
            <person name="Belfiori B."/>
            <person name="Cichocki N."/>
            <person name="Clum A."/>
            <person name="Dockter R.B."/>
            <person name="Fauchery L."/>
            <person name="Guy J."/>
            <person name="Iotti M."/>
            <person name="Le Tacon F."/>
            <person name="Lindquist E.A."/>
            <person name="Lipzen A."/>
            <person name="Malagnac F."/>
            <person name="Mello A."/>
            <person name="Molinier V."/>
            <person name="Miyauchi S."/>
            <person name="Poulain J."/>
            <person name="Riccioni C."/>
            <person name="Rubini A."/>
            <person name="Sitrit Y."/>
            <person name="Splivallo R."/>
            <person name="Traeger S."/>
            <person name="Wang M."/>
            <person name="Zifcakova L."/>
            <person name="Wipf D."/>
            <person name="Zambonelli A."/>
            <person name="Paolocci F."/>
            <person name="Nowrousian M."/>
            <person name="Ottonello S."/>
            <person name="Baldrian P."/>
            <person name="Spatafora J.W."/>
            <person name="Henrissat B."/>
            <person name="Nagy L.G."/>
            <person name="Aury J.M."/>
            <person name="Wincker P."/>
            <person name="Grigoriev I.V."/>
            <person name="Bonfante P."/>
            <person name="Martin F.M."/>
        </authorList>
    </citation>
    <scope>NUCLEOTIDE SEQUENCE [LARGE SCALE GENOMIC DNA]</scope>
    <source>
        <strain evidence="1 2">RN42</strain>
    </source>
</reference>
<sequence>MSLSANIDMMEELSLSDDSFVSNFDTSIDNFSFDQGTDSFNESLSFDEDELAHDFLEKVLITETEDHQSVVGDQTNAGLSTDSSDADMEIVEPAEPSEVEMSSDLFTNAHQDYELEPDFQYFLDHGYNRPPPGNPTATPSVCAETRRQIADDMIKARETQDMRREMLLLDRLSNLSIDDQIAITSVADPQLCSDLLRQHGCNELFNHKGYSFFDHYSVVNGMDTIVPTVGMSVRFGSATNGRGDPVMLAEHFQVSWDSSVDDQVFAIGLIQTFDFEGYDLMMLYRRNHYITGVVDTVFSPKKDGKITFVVHWEASPAGCTRN</sequence>
<keyword evidence="2" id="KW-1185">Reference proteome</keyword>